<sequence>MSDLDDAYGPALPPGLGTPTVSEKTAIIGPVIPSQLKTGQHHTSDSDTSSSESDAKHKVQKKTKKKKRKCSSGSSSDNVKKKKQKHTKKVSSSDSETSSSGSNSSYSYCRNNKQTSKHKTISFEISEGRPSIGPILPGDLKGVTNNKDSARRIGPAWPQRLGSSQVAGGSDSDDDIGPSIGLQAQEEDLSAVREFTARANRMKDKLEDEVKPVDGPAQRESWMTELPEGLGARFGLGARQFRKEEAAEIDSSWTDKPGEHKKEGKKRSHDFTTEADMKAAKEMEKFNKKHRAESLLELHKKELKKKKKKEKKKNKGRERPLERQVFDRERDLKVNKLDEAQRRAIIKRSQELGSRFKSGGTGTSFL</sequence>
<dbReference type="Pfam" id="PF12572">
    <property type="entry name" value="DUF3752"/>
    <property type="match status" value="1"/>
</dbReference>
<evidence type="ECO:0000259" key="2">
    <source>
        <dbReference type="Pfam" id="PF12572"/>
    </source>
</evidence>
<evidence type="ECO:0000313" key="3">
    <source>
        <dbReference type="EMBL" id="KAH3804779.1"/>
    </source>
</evidence>
<dbReference type="InterPro" id="IPR046331">
    <property type="entry name" value="GPAM1-like"/>
</dbReference>
<feature type="compositionally biased region" description="Basic and acidic residues" evidence="1">
    <location>
        <begin position="269"/>
        <end position="300"/>
    </location>
</feature>
<evidence type="ECO:0000313" key="4">
    <source>
        <dbReference type="Proteomes" id="UP000828390"/>
    </source>
</evidence>
<reference evidence="3" key="1">
    <citation type="journal article" date="2019" name="bioRxiv">
        <title>The Genome of the Zebra Mussel, Dreissena polymorpha: A Resource for Invasive Species Research.</title>
        <authorList>
            <person name="McCartney M.A."/>
            <person name="Auch B."/>
            <person name="Kono T."/>
            <person name="Mallez S."/>
            <person name="Zhang Y."/>
            <person name="Obille A."/>
            <person name="Becker A."/>
            <person name="Abrahante J.E."/>
            <person name="Garbe J."/>
            <person name="Badalamenti J.P."/>
            <person name="Herman A."/>
            <person name="Mangelson H."/>
            <person name="Liachko I."/>
            <person name="Sullivan S."/>
            <person name="Sone E.D."/>
            <person name="Koren S."/>
            <person name="Silverstein K.A.T."/>
            <person name="Beckman K.B."/>
            <person name="Gohl D.M."/>
        </authorList>
    </citation>
    <scope>NUCLEOTIDE SEQUENCE</scope>
    <source>
        <strain evidence="3">Duluth1</strain>
        <tissue evidence="3">Whole animal</tissue>
    </source>
</reference>
<dbReference type="AlphaFoldDB" id="A0A9D4FWA5"/>
<protein>
    <recommendedName>
        <fullName evidence="2">DUF3752 domain-containing protein</fullName>
    </recommendedName>
</protein>
<feature type="compositionally biased region" description="Basic residues" evidence="1">
    <location>
        <begin position="80"/>
        <end position="89"/>
    </location>
</feature>
<feature type="compositionally biased region" description="Basic and acidic residues" evidence="1">
    <location>
        <begin position="317"/>
        <end position="332"/>
    </location>
</feature>
<feature type="region of interest" description="Disordered" evidence="1">
    <location>
        <begin position="246"/>
        <end position="332"/>
    </location>
</feature>
<accession>A0A9D4FWA5</accession>
<organism evidence="3 4">
    <name type="scientific">Dreissena polymorpha</name>
    <name type="common">Zebra mussel</name>
    <name type="synonym">Mytilus polymorpha</name>
    <dbReference type="NCBI Taxonomy" id="45954"/>
    <lineage>
        <taxon>Eukaryota</taxon>
        <taxon>Metazoa</taxon>
        <taxon>Spiralia</taxon>
        <taxon>Lophotrochozoa</taxon>
        <taxon>Mollusca</taxon>
        <taxon>Bivalvia</taxon>
        <taxon>Autobranchia</taxon>
        <taxon>Heteroconchia</taxon>
        <taxon>Euheterodonta</taxon>
        <taxon>Imparidentia</taxon>
        <taxon>Neoheterodontei</taxon>
        <taxon>Myida</taxon>
        <taxon>Dreissenoidea</taxon>
        <taxon>Dreissenidae</taxon>
        <taxon>Dreissena</taxon>
    </lineage>
</organism>
<comment type="caution">
    <text evidence="3">The sequence shown here is derived from an EMBL/GenBank/DDBJ whole genome shotgun (WGS) entry which is preliminary data.</text>
</comment>
<feature type="region of interest" description="Disordered" evidence="1">
    <location>
        <begin position="206"/>
        <end position="226"/>
    </location>
</feature>
<dbReference type="PANTHER" id="PTHR46370">
    <property type="entry name" value="GPALPP MOTIFS-CONTAINING PROTEIN 1"/>
    <property type="match status" value="1"/>
</dbReference>
<reference evidence="3" key="2">
    <citation type="submission" date="2020-11" db="EMBL/GenBank/DDBJ databases">
        <authorList>
            <person name="McCartney M.A."/>
            <person name="Auch B."/>
            <person name="Kono T."/>
            <person name="Mallez S."/>
            <person name="Becker A."/>
            <person name="Gohl D.M."/>
            <person name="Silverstein K.A.T."/>
            <person name="Koren S."/>
            <person name="Bechman K.B."/>
            <person name="Herman A."/>
            <person name="Abrahante J.E."/>
            <person name="Garbe J."/>
        </authorList>
    </citation>
    <scope>NUCLEOTIDE SEQUENCE</scope>
    <source>
        <strain evidence="3">Duluth1</strain>
        <tissue evidence="3">Whole animal</tissue>
    </source>
</reference>
<gene>
    <name evidence="3" type="ORF">DPMN_133067</name>
</gene>
<dbReference type="InterPro" id="IPR022226">
    <property type="entry name" value="DUF3752"/>
</dbReference>
<feature type="compositionally biased region" description="Low complexity" evidence="1">
    <location>
        <begin position="92"/>
        <end position="107"/>
    </location>
</feature>
<dbReference type="PANTHER" id="PTHR46370:SF1">
    <property type="entry name" value="GPALPP MOTIFS-CONTAINING PROTEIN 1"/>
    <property type="match status" value="1"/>
</dbReference>
<feature type="domain" description="DUF3752" evidence="2">
    <location>
        <begin position="236"/>
        <end position="357"/>
    </location>
</feature>
<name>A0A9D4FWA5_DREPO</name>
<feature type="region of interest" description="Disordered" evidence="1">
    <location>
        <begin position="1"/>
        <end position="179"/>
    </location>
</feature>
<dbReference type="OrthoDB" id="73491at2759"/>
<keyword evidence="4" id="KW-1185">Reference proteome</keyword>
<dbReference type="Proteomes" id="UP000828390">
    <property type="component" value="Unassembled WGS sequence"/>
</dbReference>
<proteinExistence type="predicted"/>
<feature type="compositionally biased region" description="Basic residues" evidence="1">
    <location>
        <begin position="301"/>
        <end position="316"/>
    </location>
</feature>
<feature type="compositionally biased region" description="Basic residues" evidence="1">
    <location>
        <begin position="58"/>
        <end position="70"/>
    </location>
</feature>
<evidence type="ECO:0000256" key="1">
    <source>
        <dbReference type="SAM" id="MobiDB-lite"/>
    </source>
</evidence>
<dbReference type="EMBL" id="JAIWYP010000006">
    <property type="protein sequence ID" value="KAH3804779.1"/>
    <property type="molecule type" value="Genomic_DNA"/>
</dbReference>